<sequence length="122" mass="13979">MDDYIAYMHEDEGFQEKEHWEVWSRLPSHLYDFEKAQSRGGNTAMRAMSEKYYIWVDPQATAALLTNPRTSLMALGHRYKNSLGFHVVSSAESPNSVAYARAMNVILAKVHGYKPKKVKKTP</sequence>
<proteinExistence type="predicted"/>
<reference evidence="1 2" key="1">
    <citation type="journal article" date="2015" name="Nature">
        <title>rRNA introns, odd ribosomes, and small enigmatic genomes across a large radiation of phyla.</title>
        <authorList>
            <person name="Brown C.T."/>
            <person name="Hug L.A."/>
            <person name="Thomas B.C."/>
            <person name="Sharon I."/>
            <person name="Castelle C.J."/>
            <person name="Singh A."/>
            <person name="Wilkins M.J."/>
            <person name="Williams K.H."/>
            <person name="Banfield J.F."/>
        </authorList>
    </citation>
    <scope>NUCLEOTIDE SEQUENCE [LARGE SCALE GENOMIC DNA]</scope>
</reference>
<evidence type="ECO:0000313" key="1">
    <source>
        <dbReference type="EMBL" id="KKU16249.1"/>
    </source>
</evidence>
<accession>A0A0G1N6T3</accession>
<comment type="caution">
    <text evidence="1">The sequence shown here is derived from an EMBL/GenBank/DDBJ whole genome shotgun (WGS) entry which is preliminary data.</text>
</comment>
<evidence type="ECO:0000313" key="2">
    <source>
        <dbReference type="Proteomes" id="UP000034020"/>
    </source>
</evidence>
<dbReference type="AlphaFoldDB" id="A0A0G1N6T3"/>
<name>A0A0G1N6T3_9BACT</name>
<dbReference type="EMBL" id="LCLL01000015">
    <property type="protein sequence ID" value="KKU16249.1"/>
    <property type="molecule type" value="Genomic_DNA"/>
</dbReference>
<gene>
    <name evidence="1" type="ORF">UX24_C0015G0003</name>
</gene>
<organism evidence="1 2">
    <name type="scientific">Candidatus Giovannonibacteria bacterium GW2011_GWB1_45_9b</name>
    <dbReference type="NCBI Taxonomy" id="1618653"/>
    <lineage>
        <taxon>Bacteria</taxon>
        <taxon>Candidatus Giovannoniibacteriota</taxon>
    </lineage>
</organism>
<dbReference type="Proteomes" id="UP000034020">
    <property type="component" value="Unassembled WGS sequence"/>
</dbReference>
<protein>
    <submittedName>
        <fullName evidence="1">Uncharacterized protein</fullName>
    </submittedName>
</protein>